<reference evidence="1 2" key="1">
    <citation type="journal article" date="2019" name="Int. J. Syst. Evol. Microbiol.">
        <title>The Global Catalogue of Microorganisms (GCM) 10K type strain sequencing project: providing services to taxonomists for standard genome sequencing and annotation.</title>
        <authorList>
            <consortium name="The Broad Institute Genomics Platform"/>
            <consortium name="The Broad Institute Genome Sequencing Center for Infectious Disease"/>
            <person name="Wu L."/>
            <person name="Ma J."/>
        </authorList>
    </citation>
    <scope>NUCLEOTIDE SEQUENCE [LARGE SCALE GENOMIC DNA]</scope>
    <source>
        <strain evidence="1 2">JCM 6922</strain>
    </source>
</reference>
<protein>
    <submittedName>
        <fullName evidence="1">Uncharacterized protein</fullName>
    </submittedName>
</protein>
<dbReference type="EMBL" id="BAAATK010000002">
    <property type="protein sequence ID" value="GAA2422453.1"/>
    <property type="molecule type" value="Genomic_DNA"/>
</dbReference>
<sequence>MCGRRACIGSGFRIDDQALAERAALARSGISAPMRLARSRRASAPSPKRYAHSGVGAVARNVTQRDPAARRKC</sequence>
<comment type="caution">
    <text evidence="1">The sequence shown here is derived from an EMBL/GenBank/DDBJ whole genome shotgun (WGS) entry which is preliminary data.</text>
</comment>
<evidence type="ECO:0000313" key="1">
    <source>
        <dbReference type="EMBL" id="GAA2422453.1"/>
    </source>
</evidence>
<accession>A0ABN3J751</accession>
<keyword evidence="2" id="KW-1185">Reference proteome</keyword>
<name>A0ABN3J751_9ACTN</name>
<organism evidence="1 2">
    <name type="scientific">Streptomyces glaucus</name>
    <dbReference type="NCBI Taxonomy" id="284029"/>
    <lineage>
        <taxon>Bacteria</taxon>
        <taxon>Bacillati</taxon>
        <taxon>Actinomycetota</taxon>
        <taxon>Actinomycetes</taxon>
        <taxon>Kitasatosporales</taxon>
        <taxon>Streptomycetaceae</taxon>
        <taxon>Streptomyces</taxon>
    </lineage>
</organism>
<evidence type="ECO:0000313" key="2">
    <source>
        <dbReference type="Proteomes" id="UP001500460"/>
    </source>
</evidence>
<dbReference type="Proteomes" id="UP001500460">
    <property type="component" value="Unassembled WGS sequence"/>
</dbReference>
<gene>
    <name evidence="1" type="ORF">GCM10010421_05610</name>
</gene>
<proteinExistence type="predicted"/>